<dbReference type="PANTHER" id="PTHR46082:SF6">
    <property type="entry name" value="AAA+ ATPASE DOMAIN-CONTAINING PROTEIN-RELATED"/>
    <property type="match status" value="1"/>
</dbReference>
<dbReference type="EMBL" id="RZGK01000012">
    <property type="protein sequence ID" value="KAF9695227.1"/>
    <property type="molecule type" value="Genomic_DNA"/>
</dbReference>
<dbReference type="InterPro" id="IPR053137">
    <property type="entry name" value="NLR-like"/>
</dbReference>
<dbReference type="Pfam" id="PF13424">
    <property type="entry name" value="TPR_12"/>
    <property type="match status" value="1"/>
</dbReference>
<dbReference type="SUPFAM" id="SSF48452">
    <property type="entry name" value="TPR-like"/>
    <property type="match status" value="1"/>
</dbReference>
<dbReference type="PROSITE" id="PS50005">
    <property type="entry name" value="TPR"/>
    <property type="match status" value="1"/>
</dbReference>
<dbReference type="PANTHER" id="PTHR46082">
    <property type="entry name" value="ATP/GTP-BINDING PROTEIN-RELATED"/>
    <property type="match status" value="1"/>
</dbReference>
<reference evidence="2" key="2">
    <citation type="submission" date="2020-09" db="EMBL/GenBank/DDBJ databases">
        <title>Reference genome assembly for Australian Ascochyta lentis isolate Al4.</title>
        <authorList>
            <person name="Lee R.C."/>
            <person name="Farfan-Caceres L.M."/>
            <person name="Debler J.W."/>
            <person name="Williams A.H."/>
            <person name="Henares B.M."/>
        </authorList>
    </citation>
    <scope>NUCLEOTIDE SEQUENCE</scope>
    <source>
        <strain evidence="2">Al4</strain>
    </source>
</reference>
<dbReference type="Proteomes" id="UP000651452">
    <property type="component" value="Unassembled WGS sequence"/>
</dbReference>
<reference evidence="2" key="1">
    <citation type="submission" date="2018-12" db="EMBL/GenBank/DDBJ databases">
        <authorList>
            <person name="Syme R.A."/>
            <person name="Farfan-Caceres L."/>
            <person name="Lichtenzveig J."/>
        </authorList>
    </citation>
    <scope>NUCLEOTIDE SEQUENCE</scope>
    <source>
        <strain evidence="2">Al4</strain>
    </source>
</reference>
<evidence type="ECO:0000256" key="1">
    <source>
        <dbReference type="PROSITE-ProRule" id="PRU00339"/>
    </source>
</evidence>
<dbReference type="InterPro" id="IPR011990">
    <property type="entry name" value="TPR-like_helical_dom_sf"/>
</dbReference>
<evidence type="ECO:0000313" key="3">
    <source>
        <dbReference type="Proteomes" id="UP000651452"/>
    </source>
</evidence>
<protein>
    <recommendedName>
        <fullName evidence="4">Kinesin light chain</fullName>
    </recommendedName>
</protein>
<evidence type="ECO:0008006" key="4">
    <source>
        <dbReference type="Google" id="ProtNLM"/>
    </source>
</evidence>
<dbReference type="OrthoDB" id="626167at2759"/>
<evidence type="ECO:0000313" key="2">
    <source>
        <dbReference type="EMBL" id="KAF9695227.1"/>
    </source>
</evidence>
<organism evidence="2 3">
    <name type="scientific">Ascochyta lentis</name>
    <dbReference type="NCBI Taxonomy" id="205686"/>
    <lineage>
        <taxon>Eukaryota</taxon>
        <taxon>Fungi</taxon>
        <taxon>Dikarya</taxon>
        <taxon>Ascomycota</taxon>
        <taxon>Pezizomycotina</taxon>
        <taxon>Dothideomycetes</taxon>
        <taxon>Pleosporomycetidae</taxon>
        <taxon>Pleosporales</taxon>
        <taxon>Pleosporineae</taxon>
        <taxon>Didymellaceae</taxon>
        <taxon>Ascochyta</taxon>
    </lineage>
</organism>
<dbReference type="Gene3D" id="1.25.40.10">
    <property type="entry name" value="Tetratricopeptide repeat domain"/>
    <property type="match status" value="1"/>
</dbReference>
<proteinExistence type="predicted"/>
<feature type="repeat" description="TPR" evidence="1">
    <location>
        <begin position="49"/>
        <end position="82"/>
    </location>
</feature>
<name>A0A8H7MJ08_9PLEO</name>
<sequence length="106" mass="12150">MKLATKLLQLWAYFDNQDVWLELDEAEAMYERALEGWKKALGPDHTSTLDTVNNLGNLYAGQGKLDEAEAMYERALKGYQKRLSSEHPRCQRLCRTLATLSDRIAT</sequence>
<keyword evidence="1" id="KW-0802">TPR repeat</keyword>
<accession>A0A8H7MJ08</accession>
<gene>
    <name evidence="2" type="ORF">EKO04_006697</name>
</gene>
<dbReference type="InterPro" id="IPR019734">
    <property type="entry name" value="TPR_rpt"/>
</dbReference>
<comment type="caution">
    <text evidence="2">The sequence shown here is derived from an EMBL/GenBank/DDBJ whole genome shotgun (WGS) entry which is preliminary data.</text>
</comment>
<dbReference type="AlphaFoldDB" id="A0A8H7MJ08"/>
<keyword evidence="3" id="KW-1185">Reference proteome</keyword>